<dbReference type="InterPro" id="IPR010287">
    <property type="entry name" value="DUF892_YciF-like"/>
</dbReference>
<dbReference type="SUPFAM" id="SSF47240">
    <property type="entry name" value="Ferritin-like"/>
    <property type="match status" value="1"/>
</dbReference>
<reference evidence="1 2" key="1">
    <citation type="submission" date="2024-04" db="EMBL/GenBank/DDBJ databases">
        <title>Complete genome sequence of Nguyenibacter vanlangesis HBCM-1154, a strain capable of nitrogen fixation, IAA production, and phosphorus solubilization isolated from sugarcane soil.</title>
        <authorList>
            <person name="MY HANH P."/>
        </authorList>
    </citation>
    <scope>NUCLEOTIDE SEQUENCE [LARGE SCALE GENOMIC DNA]</scope>
    <source>
        <strain evidence="1 2">HBCM 1154</strain>
    </source>
</reference>
<dbReference type="CDD" id="cd07909">
    <property type="entry name" value="YciF"/>
    <property type="match status" value="1"/>
</dbReference>
<dbReference type="InterPro" id="IPR012347">
    <property type="entry name" value="Ferritin-like"/>
</dbReference>
<evidence type="ECO:0000313" key="1">
    <source>
        <dbReference type="EMBL" id="XAE44105.1"/>
    </source>
</evidence>
<dbReference type="EMBL" id="CP152276">
    <property type="protein sequence ID" value="XAE44105.1"/>
    <property type="molecule type" value="Genomic_DNA"/>
</dbReference>
<dbReference type="PANTHER" id="PTHR30565:SF9">
    <property type="entry name" value="PROTEIN YCIF"/>
    <property type="match status" value="1"/>
</dbReference>
<gene>
    <name evidence="1" type="ORF">AAC691_06635</name>
</gene>
<dbReference type="RefSeq" id="WP_342629417.1">
    <property type="nucleotide sequence ID" value="NZ_CP152276.1"/>
</dbReference>
<dbReference type="Gene3D" id="1.20.1260.10">
    <property type="match status" value="1"/>
</dbReference>
<dbReference type="PANTHER" id="PTHR30565">
    <property type="entry name" value="PROTEIN YCIF"/>
    <property type="match status" value="1"/>
</dbReference>
<dbReference type="Pfam" id="PF05974">
    <property type="entry name" value="DUF892"/>
    <property type="match status" value="1"/>
</dbReference>
<evidence type="ECO:0000313" key="2">
    <source>
        <dbReference type="Proteomes" id="UP001449795"/>
    </source>
</evidence>
<keyword evidence="2" id="KW-1185">Reference proteome</keyword>
<organism evidence="1 2">
    <name type="scientific">Nguyenibacter vanlangensis</name>
    <dbReference type="NCBI Taxonomy" id="1216886"/>
    <lineage>
        <taxon>Bacteria</taxon>
        <taxon>Pseudomonadati</taxon>
        <taxon>Pseudomonadota</taxon>
        <taxon>Alphaproteobacteria</taxon>
        <taxon>Acetobacterales</taxon>
        <taxon>Acetobacteraceae</taxon>
        <taxon>Nguyenibacter</taxon>
    </lineage>
</organism>
<protein>
    <submittedName>
        <fullName evidence="1">Ferritin-like domain-containing protein</fullName>
    </submittedName>
</protein>
<name>A0ABZ3D8M2_9PROT</name>
<sequence length="167" mass="18440">MGLFTKDVHSMNDLFTHQLKDIFYAEKRILGALPKMIDKASSPELKEGLRSHLEETKGHVVRLEQVFQMRGITPATVKCPAIDGIIEEAEDVSGDVDNAQVMDAAIAASAQAVEHYEITRYGTLIAWAKELGHPECADILGMTLSEEYAADDKLTKLAEERLNKQAA</sequence>
<dbReference type="InterPro" id="IPR009078">
    <property type="entry name" value="Ferritin-like_SF"/>
</dbReference>
<proteinExistence type="predicted"/>
<accession>A0ABZ3D8M2</accession>
<dbReference type="Proteomes" id="UP001449795">
    <property type="component" value="Chromosome"/>
</dbReference>
<dbReference type="InterPro" id="IPR047114">
    <property type="entry name" value="YciF"/>
</dbReference>